<dbReference type="EMBL" id="JAHWGI010001307">
    <property type="protein sequence ID" value="KAK3928048.1"/>
    <property type="molecule type" value="Genomic_DNA"/>
</dbReference>
<reference evidence="1" key="1">
    <citation type="submission" date="2021-07" db="EMBL/GenBank/DDBJ databases">
        <authorList>
            <person name="Catto M.A."/>
            <person name="Jacobson A."/>
            <person name="Kennedy G."/>
            <person name="Labadie P."/>
            <person name="Hunt B.G."/>
            <person name="Srinivasan R."/>
        </authorList>
    </citation>
    <scope>NUCLEOTIDE SEQUENCE</scope>
    <source>
        <strain evidence="1">PL_HMW_Pooled</strain>
        <tissue evidence="1">Head</tissue>
    </source>
</reference>
<feature type="non-terminal residue" evidence="1">
    <location>
        <position position="135"/>
    </location>
</feature>
<protein>
    <submittedName>
        <fullName evidence="1">Zinc finger MYM-type protein 6</fullName>
    </submittedName>
</protein>
<sequence length="135" mass="15187">LLHAALKEYMEALGLNIQHLVGLGSDGGSALIGRHNSVYSRLKAEVREHSPSPIIRCVCHSLHNAAWETAAEMPADLEFLVREKRNWFARSPLKRLQYRDLFAAINNGAMPANLVQLSANRWLAWSRAIYVVLDQ</sequence>
<comment type="caution">
    <text evidence="1">The sequence shown here is derived from an EMBL/GenBank/DDBJ whole genome shotgun (WGS) entry which is preliminary data.</text>
</comment>
<evidence type="ECO:0000313" key="1">
    <source>
        <dbReference type="EMBL" id="KAK3928048.1"/>
    </source>
</evidence>
<proteinExistence type="predicted"/>
<name>A0AAE1HV68_9NEOP</name>
<keyword evidence="2" id="KW-1185">Reference proteome</keyword>
<dbReference type="AlphaFoldDB" id="A0AAE1HV68"/>
<reference evidence="1" key="2">
    <citation type="journal article" date="2023" name="BMC Genomics">
        <title>Pest status, molecular evolution, and epigenetic factors derived from the genome assembly of Frankliniella fusca, a thysanopteran phytovirus vector.</title>
        <authorList>
            <person name="Catto M.A."/>
            <person name="Labadie P.E."/>
            <person name="Jacobson A.L."/>
            <person name="Kennedy G.G."/>
            <person name="Srinivasan R."/>
            <person name="Hunt B.G."/>
        </authorList>
    </citation>
    <scope>NUCLEOTIDE SEQUENCE</scope>
    <source>
        <strain evidence="1">PL_HMW_Pooled</strain>
    </source>
</reference>
<accession>A0AAE1HV68</accession>
<organism evidence="1 2">
    <name type="scientific">Frankliniella fusca</name>
    <dbReference type="NCBI Taxonomy" id="407009"/>
    <lineage>
        <taxon>Eukaryota</taxon>
        <taxon>Metazoa</taxon>
        <taxon>Ecdysozoa</taxon>
        <taxon>Arthropoda</taxon>
        <taxon>Hexapoda</taxon>
        <taxon>Insecta</taxon>
        <taxon>Pterygota</taxon>
        <taxon>Neoptera</taxon>
        <taxon>Paraneoptera</taxon>
        <taxon>Thysanoptera</taxon>
        <taxon>Terebrantia</taxon>
        <taxon>Thripoidea</taxon>
        <taxon>Thripidae</taxon>
        <taxon>Frankliniella</taxon>
    </lineage>
</organism>
<gene>
    <name evidence="1" type="ORF">KUF71_016331</name>
</gene>
<evidence type="ECO:0000313" key="2">
    <source>
        <dbReference type="Proteomes" id="UP001219518"/>
    </source>
</evidence>
<dbReference type="Proteomes" id="UP001219518">
    <property type="component" value="Unassembled WGS sequence"/>
</dbReference>